<evidence type="ECO:0000256" key="6">
    <source>
        <dbReference type="SAM" id="Phobius"/>
    </source>
</evidence>
<feature type="transmembrane region" description="Helical" evidence="6">
    <location>
        <begin position="238"/>
        <end position="255"/>
    </location>
</feature>
<name>A0ABX8TJG3_9CAUL</name>
<dbReference type="EMBL" id="CP080034">
    <property type="protein sequence ID" value="QYC10824.1"/>
    <property type="molecule type" value="Genomic_DNA"/>
</dbReference>
<evidence type="ECO:0000313" key="8">
    <source>
        <dbReference type="EMBL" id="QYC10824.1"/>
    </source>
</evidence>
<dbReference type="Proteomes" id="UP000824334">
    <property type="component" value="Chromosome"/>
</dbReference>
<reference evidence="8 9" key="1">
    <citation type="submission" date="2021-07" db="EMBL/GenBank/DDBJ databases">
        <title>Isolation and characterization of bacteria from a gold mining with a capacity of golden bioaccumulation.</title>
        <authorList>
            <person name="Yang X.J."/>
        </authorList>
    </citation>
    <scope>NUCLEOTIDE SEQUENCE [LARGE SCALE GENOMIC DNA]</scope>
    <source>
        <strain evidence="8 9">Au29</strain>
    </source>
</reference>
<feature type="transmembrane region" description="Helical" evidence="6">
    <location>
        <begin position="93"/>
        <end position="110"/>
    </location>
</feature>
<feature type="transmembrane region" description="Helical" evidence="6">
    <location>
        <begin position="70"/>
        <end position="88"/>
    </location>
</feature>
<gene>
    <name evidence="8" type="ORF">KWG56_02080</name>
</gene>
<proteinExistence type="predicted"/>
<dbReference type="InterPro" id="IPR049453">
    <property type="entry name" value="Memb_transporter_dom"/>
</dbReference>
<keyword evidence="9" id="KW-1185">Reference proteome</keyword>
<feature type="transmembrane region" description="Helical" evidence="6">
    <location>
        <begin position="141"/>
        <end position="165"/>
    </location>
</feature>
<evidence type="ECO:0000256" key="4">
    <source>
        <dbReference type="ARBA" id="ARBA00023136"/>
    </source>
</evidence>
<feature type="domain" description="Integral membrane bound transporter" evidence="7">
    <location>
        <begin position="200"/>
        <end position="324"/>
    </location>
</feature>
<feature type="transmembrane region" description="Helical" evidence="6">
    <location>
        <begin position="116"/>
        <end position="134"/>
    </location>
</feature>
<feature type="transmembrane region" description="Helical" evidence="6">
    <location>
        <begin position="284"/>
        <end position="305"/>
    </location>
</feature>
<dbReference type="Pfam" id="PF13515">
    <property type="entry name" value="FUSC_2"/>
    <property type="match status" value="1"/>
</dbReference>
<comment type="subcellular location">
    <subcellularLocation>
        <location evidence="1">Membrane</location>
        <topology evidence="1">Multi-pass membrane protein</topology>
    </subcellularLocation>
</comment>
<feature type="transmembrane region" description="Helical" evidence="6">
    <location>
        <begin position="185"/>
        <end position="207"/>
    </location>
</feature>
<organism evidence="8 9">
    <name type="scientific">Brevundimonas nasdae</name>
    <dbReference type="NCBI Taxonomy" id="172043"/>
    <lineage>
        <taxon>Bacteria</taxon>
        <taxon>Pseudomonadati</taxon>
        <taxon>Pseudomonadota</taxon>
        <taxon>Alphaproteobacteria</taxon>
        <taxon>Caulobacterales</taxon>
        <taxon>Caulobacteraceae</taxon>
        <taxon>Brevundimonas</taxon>
    </lineage>
</organism>
<accession>A0ABX8TJG3</accession>
<evidence type="ECO:0000313" key="9">
    <source>
        <dbReference type="Proteomes" id="UP000824334"/>
    </source>
</evidence>
<evidence type="ECO:0000256" key="3">
    <source>
        <dbReference type="ARBA" id="ARBA00022989"/>
    </source>
</evidence>
<sequence>MRISAVAKRTLRHWRPFYWREAALCMPAMPILLAGGVLLGLPTQGAIAAGAALVVGLAASRDLVGRRWGAMIGTALGLMIAALVGTLAGQVPWLLLTLGCIGAAVCAAIALFEEDVWWVVLQGVTAMLIAGYYAGPLDQALLRGVGVLVGSAAQIGLVVLLAWIFPKAAARLPSMPAPPPPGSKLLISHMARAAAAVGISMAVAWAVDLQNWAWAPMTAMIVLKPGLMETQTRGAQRVLGTLLGCAAATVFAIQVGSAHPWLIAAAGVTAFASFALQQAHFATLTAAITATVVLLVSLGYGGVLANAEHRLIATIIGGLTALVVARIAPHRGRLNGVQEDRVGENPPVVPPVRAPAAGSVPG</sequence>
<keyword evidence="3 6" id="KW-1133">Transmembrane helix</keyword>
<evidence type="ECO:0000256" key="1">
    <source>
        <dbReference type="ARBA" id="ARBA00004141"/>
    </source>
</evidence>
<keyword evidence="2 6" id="KW-0812">Transmembrane</keyword>
<evidence type="ECO:0000256" key="2">
    <source>
        <dbReference type="ARBA" id="ARBA00022692"/>
    </source>
</evidence>
<dbReference type="RefSeq" id="WP_219353548.1">
    <property type="nucleotide sequence ID" value="NZ_CP080034.1"/>
</dbReference>
<protein>
    <submittedName>
        <fullName evidence="8">FUSC family protein</fullName>
    </submittedName>
</protein>
<feature type="region of interest" description="Disordered" evidence="5">
    <location>
        <begin position="336"/>
        <end position="362"/>
    </location>
</feature>
<dbReference type="GeneID" id="94374035"/>
<evidence type="ECO:0000259" key="7">
    <source>
        <dbReference type="Pfam" id="PF13515"/>
    </source>
</evidence>
<keyword evidence="4 6" id="KW-0472">Membrane</keyword>
<feature type="transmembrane region" description="Helical" evidence="6">
    <location>
        <begin position="311"/>
        <end position="328"/>
    </location>
</feature>
<evidence type="ECO:0000256" key="5">
    <source>
        <dbReference type="SAM" id="MobiDB-lite"/>
    </source>
</evidence>